<dbReference type="Proteomes" id="UP000030103">
    <property type="component" value="Unassembled WGS sequence"/>
</dbReference>
<reference evidence="2 3" key="1">
    <citation type="submission" date="2014-09" db="EMBL/GenBank/DDBJ databases">
        <title>Draft Genome Sequence of Porphyromonas macacae COT-192_OH2859.</title>
        <authorList>
            <person name="Wallis C."/>
            <person name="Deusch O."/>
            <person name="O'Flynn C."/>
            <person name="Davis I."/>
            <person name="Horsfall A."/>
            <person name="Kirkwood N."/>
            <person name="Harris S."/>
            <person name="Eisen J.A."/>
            <person name="Coil D.A."/>
            <person name="Darling A.E."/>
            <person name="Jospin G."/>
            <person name="Alexiev A."/>
        </authorList>
    </citation>
    <scope>NUCLEOTIDE SEQUENCE [LARGE SCALE GENOMIC DNA]</scope>
    <source>
        <strain evidence="3">COT-192 OH2859</strain>
    </source>
</reference>
<evidence type="ECO:0000313" key="2">
    <source>
        <dbReference type="EMBL" id="KGN73684.1"/>
    </source>
</evidence>
<feature type="transmembrane region" description="Helical" evidence="1">
    <location>
        <begin position="12"/>
        <end position="41"/>
    </location>
</feature>
<evidence type="ECO:0000313" key="3">
    <source>
        <dbReference type="Proteomes" id="UP000030103"/>
    </source>
</evidence>
<sequence length="73" mass="8646">MLGKESTKISNTFYIVMVICRMAMWIFDDMVCLCTFAPYSLWLPEPISFPFLVFYVYKIVLCKPKIQRFGTMQ</sequence>
<dbReference type="AlphaFoldDB" id="A0A0A2EB70"/>
<evidence type="ECO:0000256" key="1">
    <source>
        <dbReference type="SAM" id="Phobius"/>
    </source>
</evidence>
<accession>A0A0A2EB70</accession>
<feature type="transmembrane region" description="Helical" evidence="1">
    <location>
        <begin position="47"/>
        <end position="66"/>
    </location>
</feature>
<protein>
    <submittedName>
        <fullName evidence="2">Uncharacterized protein</fullName>
    </submittedName>
</protein>
<keyword evidence="1" id="KW-1133">Transmembrane helix</keyword>
<keyword evidence="1" id="KW-0812">Transmembrane</keyword>
<dbReference type="EMBL" id="JRFA01000019">
    <property type="protein sequence ID" value="KGN73684.1"/>
    <property type="molecule type" value="Genomic_DNA"/>
</dbReference>
<gene>
    <name evidence="2" type="ORF">HQ47_06970</name>
</gene>
<proteinExistence type="predicted"/>
<keyword evidence="3" id="KW-1185">Reference proteome</keyword>
<keyword evidence="1" id="KW-0472">Membrane</keyword>
<name>A0A0A2EB70_9PORP</name>
<comment type="caution">
    <text evidence="2">The sequence shown here is derived from an EMBL/GenBank/DDBJ whole genome shotgun (WGS) entry which is preliminary data.</text>
</comment>
<organism evidence="2 3">
    <name type="scientific">Porphyromonas macacae</name>
    <dbReference type="NCBI Taxonomy" id="28115"/>
    <lineage>
        <taxon>Bacteria</taxon>
        <taxon>Pseudomonadati</taxon>
        <taxon>Bacteroidota</taxon>
        <taxon>Bacteroidia</taxon>
        <taxon>Bacteroidales</taxon>
        <taxon>Porphyromonadaceae</taxon>
        <taxon>Porphyromonas</taxon>
    </lineage>
</organism>